<proteinExistence type="predicted"/>
<name>H6CC19_EXODN</name>
<dbReference type="OrthoDB" id="3219396at2759"/>
<reference evidence="3" key="1">
    <citation type="submission" date="2011-07" db="EMBL/GenBank/DDBJ databases">
        <title>The Genome Sequence of Exophiala (Wangiella) dermatitidis NIH/UT8656.</title>
        <authorList>
            <consortium name="The Broad Institute Genome Sequencing Platform"/>
            <person name="Cuomo C."/>
            <person name="Wang Z."/>
            <person name="Hunicke-Smith S."/>
            <person name="Szanislo P.J."/>
            <person name="Earl A."/>
            <person name="Young S.K."/>
            <person name="Zeng Q."/>
            <person name="Gargeya S."/>
            <person name="Fitzgerald M."/>
            <person name="Haas B."/>
            <person name="Abouelleil A."/>
            <person name="Alvarado L."/>
            <person name="Arachchi H.M."/>
            <person name="Berlin A."/>
            <person name="Brown A."/>
            <person name="Chapman S.B."/>
            <person name="Chen Z."/>
            <person name="Dunbar C."/>
            <person name="Freedman E."/>
            <person name="Gearin G."/>
            <person name="Gellesch M."/>
            <person name="Goldberg J."/>
            <person name="Griggs A."/>
            <person name="Gujja S."/>
            <person name="Heiman D."/>
            <person name="Howarth C."/>
            <person name="Larson L."/>
            <person name="Lui A."/>
            <person name="MacDonald P.J.P."/>
            <person name="Montmayeur A."/>
            <person name="Murphy C."/>
            <person name="Neiman D."/>
            <person name="Pearson M."/>
            <person name="Priest M."/>
            <person name="Roberts A."/>
            <person name="Saif S."/>
            <person name="Shea T."/>
            <person name="Shenoy N."/>
            <person name="Sisk P."/>
            <person name="Stolte C."/>
            <person name="Sykes S."/>
            <person name="Wortman J."/>
            <person name="Nusbaum C."/>
            <person name="Birren B."/>
        </authorList>
    </citation>
    <scope>NUCLEOTIDE SEQUENCE</scope>
    <source>
        <strain evidence="3">NIH/UT8656</strain>
    </source>
</reference>
<dbReference type="eggNOG" id="ENOG502S63K">
    <property type="taxonomic scope" value="Eukaryota"/>
</dbReference>
<dbReference type="VEuPathDB" id="FungiDB:HMPREF1120_09250"/>
<dbReference type="SUPFAM" id="SSF81383">
    <property type="entry name" value="F-box domain"/>
    <property type="match status" value="1"/>
</dbReference>
<dbReference type="STRING" id="858893.H6CC19"/>
<dbReference type="InParanoid" id="H6CC19"/>
<dbReference type="GeneID" id="20313889"/>
<keyword evidence="4" id="KW-1185">Reference proteome</keyword>
<evidence type="ECO:0000313" key="4">
    <source>
        <dbReference type="Proteomes" id="UP000007304"/>
    </source>
</evidence>
<dbReference type="Pfam" id="PF25499">
    <property type="entry name" value="Beta-prop_pof12"/>
    <property type="match status" value="1"/>
</dbReference>
<dbReference type="AlphaFoldDB" id="H6CC19"/>
<dbReference type="Gene3D" id="1.20.1280.50">
    <property type="match status" value="1"/>
</dbReference>
<evidence type="ECO:0000313" key="3">
    <source>
        <dbReference type="EMBL" id="EHY61316.1"/>
    </source>
</evidence>
<organism evidence="3 4">
    <name type="scientific">Exophiala dermatitidis (strain ATCC 34100 / CBS 525.76 / NIH/UT8656)</name>
    <name type="common">Black yeast</name>
    <name type="synonym">Wangiella dermatitidis</name>
    <dbReference type="NCBI Taxonomy" id="858893"/>
    <lineage>
        <taxon>Eukaryota</taxon>
        <taxon>Fungi</taxon>
        <taxon>Dikarya</taxon>
        <taxon>Ascomycota</taxon>
        <taxon>Pezizomycotina</taxon>
        <taxon>Eurotiomycetes</taxon>
        <taxon>Chaetothyriomycetidae</taxon>
        <taxon>Chaetothyriales</taxon>
        <taxon>Herpotrichiellaceae</taxon>
        <taxon>Exophiala</taxon>
    </lineage>
</organism>
<dbReference type="OMA" id="RHNWSRG"/>
<gene>
    <name evidence="3" type="ORF">HMPREF1120_09250</name>
</gene>
<dbReference type="RefSeq" id="XP_009161777.1">
    <property type="nucleotide sequence ID" value="XM_009163529.1"/>
</dbReference>
<accession>H6CC19</accession>
<dbReference type="Pfam" id="PF12937">
    <property type="entry name" value="F-box-like"/>
    <property type="match status" value="1"/>
</dbReference>
<dbReference type="EMBL" id="JH226138">
    <property type="protein sequence ID" value="EHY61316.1"/>
    <property type="molecule type" value="Genomic_DNA"/>
</dbReference>
<feature type="domain" description="F-box" evidence="2">
    <location>
        <begin position="24"/>
        <end position="70"/>
    </location>
</feature>
<evidence type="ECO:0000259" key="2">
    <source>
        <dbReference type="PROSITE" id="PS50181"/>
    </source>
</evidence>
<protein>
    <recommendedName>
        <fullName evidence="2">F-box domain-containing protein</fullName>
    </recommendedName>
</protein>
<sequence>MPKRRRNDNDEVQPTFKRSRTGPRRSLLDISDEILIRVLSFLTVQDLLKLECVSRRFRSLATDHELWKAKYYDAWIRARARRAPETGRKDDIKQRAKAVKWLQHGYKLRDAPVVDWKRQFKIRTNWASGTARLCEVEVAQPPSPPVIAKVHSGMIFTVDRSAGLRVWSGENTLKGQIQLGASAEATCMAVETCAGKLHILLGFADGSFTMYLYTDDGRFDRQVSQYSSDGPLMAVALAMPYIMTVSKTKFLALYDTTIIRSAADPRCPVAPIARLQSDASFSPVSLSLRRTPGNVTATVAYAFNRLQSGWCLALQEIKLTPDGTLLGSRLASSIDTPFEARYQGRDKWGLSTRSASSLPFALHPQLMSAPTSLSYEHPFLVGTLADNTIMSFLVTSNEEKLEISAGRRLWGHTSAVSGAEVNNRGKAVSISCRGDEMRVWELEAVMTTNSPPRTSTEIKAVHRLSSAAAALARRGSGLRMAVQDMKKELDLTRRWVGFDDEQVVVLGERDQKQVMALYDFT</sequence>
<dbReference type="PROSITE" id="PS50181">
    <property type="entry name" value="FBOX"/>
    <property type="match status" value="1"/>
</dbReference>
<dbReference type="InterPro" id="IPR001810">
    <property type="entry name" value="F-box_dom"/>
</dbReference>
<dbReference type="Proteomes" id="UP000007304">
    <property type="component" value="Unassembled WGS sequence"/>
</dbReference>
<dbReference type="SMART" id="SM00256">
    <property type="entry name" value="FBOX"/>
    <property type="match status" value="1"/>
</dbReference>
<feature type="region of interest" description="Disordered" evidence="1">
    <location>
        <begin position="1"/>
        <end position="22"/>
    </location>
</feature>
<dbReference type="HOGENOM" id="CLU_024462_1_0_1"/>
<evidence type="ECO:0000256" key="1">
    <source>
        <dbReference type="SAM" id="MobiDB-lite"/>
    </source>
</evidence>
<dbReference type="InterPro" id="IPR036047">
    <property type="entry name" value="F-box-like_dom_sf"/>
</dbReference>